<proteinExistence type="predicted"/>
<name>A0A1B9IEG7_9TREE</name>
<feature type="compositionally biased region" description="Basic and acidic residues" evidence="1">
    <location>
        <begin position="302"/>
        <end position="312"/>
    </location>
</feature>
<feature type="compositionally biased region" description="Basic and acidic residues" evidence="1">
    <location>
        <begin position="206"/>
        <end position="220"/>
    </location>
</feature>
<reference evidence="3" key="4">
    <citation type="submission" date="2024-02" db="EMBL/GenBank/DDBJ databases">
        <title>Comparative genomics of Cryptococcus and Kwoniella reveals pathogenesis evolution and contrasting modes of karyotype evolution via chromosome fusion or intercentromeric recombination.</title>
        <authorList>
            <person name="Coelho M.A."/>
            <person name="David-Palma M."/>
            <person name="Shea T."/>
            <person name="Bowers K."/>
            <person name="McGinley-Smith S."/>
            <person name="Mohammad A.W."/>
            <person name="Gnirke A."/>
            <person name="Yurkov A.M."/>
            <person name="Nowrousian M."/>
            <person name="Sun S."/>
            <person name="Cuomo C.A."/>
            <person name="Heitman J."/>
        </authorList>
    </citation>
    <scope>NUCLEOTIDE SEQUENCE</scope>
    <source>
        <strain evidence="3">CBS 10737</strain>
    </source>
</reference>
<feature type="region of interest" description="Disordered" evidence="1">
    <location>
        <begin position="1"/>
        <end position="344"/>
    </location>
</feature>
<accession>A0A1B9IEG7</accession>
<dbReference type="GeneID" id="30169609"/>
<dbReference type="EMBL" id="CP144519">
    <property type="protein sequence ID" value="WWC66187.1"/>
    <property type="molecule type" value="Genomic_DNA"/>
</dbReference>
<dbReference type="Proteomes" id="UP000094020">
    <property type="component" value="Chromosome 1"/>
</dbReference>
<dbReference type="EMBL" id="KI894007">
    <property type="protein sequence ID" value="OCF53933.1"/>
    <property type="molecule type" value="Genomic_DNA"/>
</dbReference>
<organism evidence="2">
    <name type="scientific">Kwoniella pini CBS 10737</name>
    <dbReference type="NCBI Taxonomy" id="1296096"/>
    <lineage>
        <taxon>Eukaryota</taxon>
        <taxon>Fungi</taxon>
        <taxon>Dikarya</taxon>
        <taxon>Basidiomycota</taxon>
        <taxon>Agaricomycotina</taxon>
        <taxon>Tremellomycetes</taxon>
        <taxon>Tremellales</taxon>
        <taxon>Cryptococcaceae</taxon>
        <taxon>Kwoniella</taxon>
    </lineage>
</organism>
<reference evidence="2" key="3">
    <citation type="submission" date="2016-07" db="EMBL/GenBank/DDBJ databases">
        <title>Evolution of pathogenesis and genome organization in the Tremellales.</title>
        <authorList>
            <person name="Cuomo C."/>
            <person name="Litvintseva A."/>
            <person name="Heitman J."/>
            <person name="Chen Y."/>
            <person name="Sun S."/>
            <person name="Springer D."/>
            <person name="Dromer F."/>
            <person name="Young S."/>
            <person name="Zeng Q."/>
            <person name="Chapman S."/>
            <person name="Gujja S."/>
            <person name="Saif S."/>
            <person name="Birren B."/>
        </authorList>
    </citation>
    <scope>NUCLEOTIDE SEQUENCE</scope>
    <source>
        <strain evidence="2">CBS 10737</strain>
    </source>
</reference>
<dbReference type="KEGG" id="kpin:30169609"/>
<dbReference type="PANTHER" id="PTHR38703">
    <property type="entry name" value="CHROMOSOME 8, WHOLE GENOME SHOTGUN SEQUENCE"/>
    <property type="match status" value="1"/>
</dbReference>
<evidence type="ECO:0000256" key="1">
    <source>
        <dbReference type="SAM" id="MobiDB-lite"/>
    </source>
</evidence>
<sequence length="628" mass="69574">MPSLFSKFRHRKSASQSSNTSDTSQPASPSRARKSVEVDQSRSPITPSRQNVQQFASPSAKQPDTQSPIPHIPTTRTEEDVVVIDKYSSSAGNTDKTGHSKPFVDENDRPDLPTTTSNVNNPIPVPRNGGSSDSTAYLPKDVVKKPLPSIPQGHQGSQNETNVLNSFPTPPAQEPFVPTKSPERQSFSHHSDPAHTRSPPLPHVDSVNRDAILRSEEERPGIVGSTSRPIREGEGIEGNYPHVSKLPHSHKEENLDELANIPSEKVDIPSRGSSLYHQPGTNSNSGIEAQPRVQLQKQSQLRNEDQHDEDRPPQLPELQFEQQQHRRQGDWTKPSSAIDPISSHRDGVLNERFNDLSLKDGKRLGLEEQRDLMINKLTQDAEARAEKRKDLSADGVETFKKAGMEKLLDKESSIDIRTKELEPVVKETIIPLEHTEYTTIITRDIHKTHYIPIIQPIHDPDPIILATRHRIFNPTTGKWHEVIGDAAARAILGEEAFRNGPRETRELRKPAMEGLEPMDEDAIRMAQEAGLLSGDGLTSLNGIRDYEYNTNAQTKIPLKGEYEDVTLDGIGSGEGKGRVLEREYPLGAAEDEEKGEWKEIASYVGIGKGKGKSLLKGGNNDDQVGVAM</sequence>
<protein>
    <submittedName>
        <fullName evidence="2">Uncharacterized protein</fullName>
    </submittedName>
</protein>
<feature type="compositionally biased region" description="Polar residues" evidence="1">
    <location>
        <begin position="152"/>
        <end position="167"/>
    </location>
</feature>
<feature type="compositionally biased region" description="Low complexity" evidence="1">
    <location>
        <begin position="14"/>
        <end position="25"/>
    </location>
</feature>
<feature type="compositionally biased region" description="Polar residues" evidence="1">
    <location>
        <begin position="41"/>
        <end position="68"/>
    </location>
</feature>
<evidence type="ECO:0000313" key="3">
    <source>
        <dbReference type="EMBL" id="WWC66187.1"/>
    </source>
</evidence>
<reference evidence="3" key="2">
    <citation type="submission" date="2013-07" db="EMBL/GenBank/DDBJ databases">
        <authorList>
            <consortium name="The Broad Institute Genome Sequencing Platform"/>
            <person name="Cuomo C."/>
            <person name="Litvintseva A."/>
            <person name="Chen Y."/>
            <person name="Heitman J."/>
            <person name="Sun S."/>
            <person name="Springer D."/>
            <person name="Dromer F."/>
            <person name="Young S.K."/>
            <person name="Zeng Q."/>
            <person name="Gargeya S."/>
            <person name="Fitzgerald M."/>
            <person name="Abouelleil A."/>
            <person name="Alvarado L."/>
            <person name="Berlin A.M."/>
            <person name="Chapman S.B."/>
            <person name="Dewar J."/>
            <person name="Goldberg J."/>
            <person name="Griggs A."/>
            <person name="Gujja S."/>
            <person name="Hansen M."/>
            <person name="Howarth C."/>
            <person name="Imamovic A."/>
            <person name="Larimer J."/>
            <person name="McCowan C."/>
            <person name="Murphy C."/>
            <person name="Pearson M."/>
            <person name="Priest M."/>
            <person name="Roberts A."/>
            <person name="Saif S."/>
            <person name="Shea T."/>
            <person name="Sykes S."/>
            <person name="Wortman J."/>
            <person name="Nusbaum C."/>
            <person name="Birren B."/>
        </authorList>
    </citation>
    <scope>NUCLEOTIDE SEQUENCE</scope>
    <source>
        <strain evidence="3">CBS 10737</strain>
    </source>
</reference>
<dbReference type="RefSeq" id="XP_019015152.1">
    <property type="nucleotide sequence ID" value="XM_019153014.1"/>
</dbReference>
<reference evidence="2" key="1">
    <citation type="submission" date="2013-07" db="EMBL/GenBank/DDBJ databases">
        <title>The Genome Sequence of Cryptococcus pinus CBS10737.</title>
        <authorList>
            <consortium name="The Broad Institute Genome Sequencing Platform"/>
            <person name="Cuomo C."/>
            <person name="Litvintseva A."/>
            <person name="Chen Y."/>
            <person name="Heitman J."/>
            <person name="Sun S."/>
            <person name="Springer D."/>
            <person name="Dromer F."/>
            <person name="Young S.K."/>
            <person name="Zeng Q."/>
            <person name="Gargeya S."/>
            <person name="Fitzgerald M."/>
            <person name="Abouelleil A."/>
            <person name="Alvarado L."/>
            <person name="Berlin A.M."/>
            <person name="Chapman S.B."/>
            <person name="Dewar J."/>
            <person name="Goldberg J."/>
            <person name="Griggs A."/>
            <person name="Gujja S."/>
            <person name="Hansen M."/>
            <person name="Howarth C."/>
            <person name="Imamovic A."/>
            <person name="Larimer J."/>
            <person name="McCowan C."/>
            <person name="Murphy C."/>
            <person name="Pearson M."/>
            <person name="Priest M."/>
            <person name="Roberts A."/>
            <person name="Saif S."/>
            <person name="Shea T."/>
            <person name="Sykes S."/>
            <person name="Wortman J."/>
            <person name="Nusbaum C."/>
            <person name="Birren B."/>
        </authorList>
    </citation>
    <scope>NUCLEOTIDE SEQUENCE [LARGE SCALE GENOMIC DNA]</scope>
    <source>
        <strain evidence="2">CBS 10737</strain>
    </source>
</reference>
<gene>
    <name evidence="2" type="ORF">I206_01240</name>
    <name evidence="3" type="ORF">I206_100088</name>
</gene>
<feature type="compositionally biased region" description="Polar residues" evidence="1">
    <location>
        <begin position="271"/>
        <end position="301"/>
    </location>
</feature>
<evidence type="ECO:0000313" key="4">
    <source>
        <dbReference type="Proteomes" id="UP000094020"/>
    </source>
</evidence>
<keyword evidence="4" id="KW-1185">Reference proteome</keyword>
<dbReference type="AlphaFoldDB" id="A0A1B9IEG7"/>
<dbReference type="PANTHER" id="PTHR38703:SF1">
    <property type="entry name" value="ALLERGEN"/>
    <property type="match status" value="1"/>
</dbReference>
<dbReference type="OrthoDB" id="5106716at2759"/>
<feature type="compositionally biased region" description="Basic and acidic residues" evidence="1">
    <location>
        <begin position="96"/>
        <end position="111"/>
    </location>
</feature>
<evidence type="ECO:0000313" key="2">
    <source>
        <dbReference type="EMBL" id="OCF53933.1"/>
    </source>
</evidence>